<dbReference type="OrthoDB" id="2803395at2759"/>
<sequence length="417" mass="48357">MASIGLWRPIHADFLSYYNHLHLTLSDIIGLLENCRRVMARLSDLPLSVIRHIRQYAHLRDLLTHIAFQATCRNVRNAYFNDEKFWREACAEGEISKPIPDTDFPFVSARWRDIAIICANHHYICELTMCDPYKCPHEIFKEFRNKPLNTTDGHELEEFAGFDTHLNILSGYASGRRTGLADPRLAHHMDELGNRRIVHAAGLCKFATVPPACGIWITVFSRRRWVYNPSGITQWDVVQVIRKAILSHKGTLTMNDILYAWRAGKHNAAFTRMIHELRWLEHAKGSDVLGFLRELLGLPRNGSKVKERTWKAAEYLYKSIREQPNTRLIDLDLDDETAYKHLSQCSIEDVKMIFAHHTPGRWPQWLVSLIMYSLPKHYVLDHFVFAGMEWIEDFGDEIRPGFKLKWSAIQDGEPVQG</sequence>
<dbReference type="HOGENOM" id="CLU_655706_0_0_1"/>
<keyword evidence="3" id="KW-1185">Reference proteome</keyword>
<evidence type="ECO:0000313" key="3">
    <source>
        <dbReference type="Proteomes" id="UP000053257"/>
    </source>
</evidence>
<proteinExistence type="predicted"/>
<feature type="domain" description="F-box" evidence="1">
    <location>
        <begin position="39"/>
        <end position="89"/>
    </location>
</feature>
<dbReference type="InterPro" id="IPR001810">
    <property type="entry name" value="F-box_dom"/>
</dbReference>
<reference evidence="2 3" key="1">
    <citation type="journal article" date="2014" name="PLoS Genet.">
        <title>Analysis of the Phlebiopsis gigantea genome, transcriptome and secretome provides insight into its pioneer colonization strategies of wood.</title>
        <authorList>
            <person name="Hori C."/>
            <person name="Ishida T."/>
            <person name="Igarashi K."/>
            <person name="Samejima M."/>
            <person name="Suzuki H."/>
            <person name="Master E."/>
            <person name="Ferreira P."/>
            <person name="Ruiz-Duenas F.J."/>
            <person name="Held B."/>
            <person name="Canessa P."/>
            <person name="Larrondo L.F."/>
            <person name="Schmoll M."/>
            <person name="Druzhinina I.S."/>
            <person name="Kubicek C.P."/>
            <person name="Gaskell J.A."/>
            <person name="Kersten P."/>
            <person name="St John F."/>
            <person name="Glasner J."/>
            <person name="Sabat G."/>
            <person name="Splinter BonDurant S."/>
            <person name="Syed K."/>
            <person name="Yadav J."/>
            <person name="Mgbeahuruike A.C."/>
            <person name="Kovalchuk A."/>
            <person name="Asiegbu F.O."/>
            <person name="Lackner G."/>
            <person name="Hoffmeister D."/>
            <person name="Rencoret J."/>
            <person name="Gutierrez A."/>
            <person name="Sun H."/>
            <person name="Lindquist E."/>
            <person name="Barry K."/>
            <person name="Riley R."/>
            <person name="Grigoriev I.V."/>
            <person name="Henrissat B."/>
            <person name="Kues U."/>
            <person name="Berka R.M."/>
            <person name="Martinez A.T."/>
            <person name="Covert S.F."/>
            <person name="Blanchette R.A."/>
            <person name="Cullen D."/>
        </authorList>
    </citation>
    <scope>NUCLEOTIDE SEQUENCE [LARGE SCALE GENOMIC DNA]</scope>
    <source>
        <strain evidence="2 3">11061_1 CR5-6</strain>
    </source>
</reference>
<accession>A0A0C3PAE3</accession>
<organism evidence="2 3">
    <name type="scientific">Phlebiopsis gigantea (strain 11061_1 CR5-6)</name>
    <name type="common">White-rot fungus</name>
    <name type="synonym">Peniophora gigantea</name>
    <dbReference type="NCBI Taxonomy" id="745531"/>
    <lineage>
        <taxon>Eukaryota</taxon>
        <taxon>Fungi</taxon>
        <taxon>Dikarya</taxon>
        <taxon>Basidiomycota</taxon>
        <taxon>Agaricomycotina</taxon>
        <taxon>Agaricomycetes</taxon>
        <taxon>Polyporales</taxon>
        <taxon>Phanerochaetaceae</taxon>
        <taxon>Phlebiopsis</taxon>
    </lineage>
</organism>
<dbReference type="PROSITE" id="PS50181">
    <property type="entry name" value="FBOX"/>
    <property type="match status" value="1"/>
</dbReference>
<dbReference type="AlphaFoldDB" id="A0A0C3PAE3"/>
<evidence type="ECO:0000259" key="1">
    <source>
        <dbReference type="PROSITE" id="PS50181"/>
    </source>
</evidence>
<name>A0A0C3PAE3_PHLG1</name>
<dbReference type="EMBL" id="KN840738">
    <property type="protein sequence ID" value="KIP01768.1"/>
    <property type="molecule type" value="Genomic_DNA"/>
</dbReference>
<evidence type="ECO:0000313" key="2">
    <source>
        <dbReference type="EMBL" id="KIP01768.1"/>
    </source>
</evidence>
<dbReference type="Proteomes" id="UP000053257">
    <property type="component" value="Unassembled WGS sequence"/>
</dbReference>
<protein>
    <recommendedName>
        <fullName evidence="1">F-box domain-containing protein</fullName>
    </recommendedName>
</protein>
<gene>
    <name evidence="2" type="ORF">PHLGIDRAFT_335979</name>
</gene>